<feature type="compositionally biased region" description="Polar residues" evidence="1">
    <location>
        <begin position="149"/>
        <end position="175"/>
    </location>
</feature>
<dbReference type="EMBL" id="JTDE01001185">
    <property type="protein sequence ID" value="KAF7259476.1"/>
    <property type="molecule type" value="Genomic_DNA"/>
</dbReference>
<sequence>MLQDRPNPPRSTSPHPSLSSSGSEEVRCSLDELDAVIATFDEEARQHHYSLSGINNWTCPKTAERRPSGVTWHCSALLTDSTDPADFATVTLRVARPRPHSVDQSNGSDTKTSGREPEFPPPPPDLFGTDNFVLPPPPPSVDNGALESGSLTQPKSQYSPIQSRNPSFPTSSQVCAADVTPTSPTISAPIESPIHVARVSGPVVRPMVPRRAPSTRLSTVQMTVVVSDHSSSANGLGSSNCMPESCVQARESQNCPGNEKFPCKVDRLKQDQAPYPRNPTDRVVNGSHTVETAAIEQTVPPVVDIIRKFDSSSRPNPIHSTISSDKAFDKLEATRRPSREYKKTMNPPSPLCLPEPTDSSRTQVSSDGPDTTPLPNVQELARGFTAAAAISGSYPTTTSSRPTSNVFMSTSPLPPIFPGPASALPRHFLPPMSSIGSSPRVQTMFTNHSAPGEFTPPSPLLPPGRLHSPTATVPLSSFGQSGPPNQTADRHQSQLPYFHPDGHSESPCVHSALTTGSTTAQSRLDAVEAPGSSHHAASFKVTAAPASQTTPIVSSRSLDHGNAFFPNEEPVNSSFLFQMGQQLADAVLRRQSSAVDDGIRPRGEMKSVHALRLDPATLETLVQFNVVDANQIPGYQEIPMGIPDWKAQRIERKNRQAAAVYATDLRKWGKDPISPISPTDTARQEVHSIISAELTAKLQRRLEKVDSTLST</sequence>
<dbReference type="Proteomes" id="UP000822476">
    <property type="component" value="Unassembled WGS sequence"/>
</dbReference>
<feature type="compositionally biased region" description="Polar residues" evidence="1">
    <location>
        <begin position="469"/>
        <end position="487"/>
    </location>
</feature>
<dbReference type="AlphaFoldDB" id="A0A8S9Z1V2"/>
<feature type="region of interest" description="Disordered" evidence="1">
    <location>
        <begin position="464"/>
        <end position="517"/>
    </location>
</feature>
<dbReference type="OrthoDB" id="6259646at2759"/>
<feature type="compositionally biased region" description="Low complexity" evidence="1">
    <location>
        <begin position="12"/>
        <end position="23"/>
    </location>
</feature>
<gene>
    <name evidence="2" type="ORF">EG68_03780</name>
</gene>
<evidence type="ECO:0000256" key="1">
    <source>
        <dbReference type="SAM" id="MobiDB-lite"/>
    </source>
</evidence>
<evidence type="ECO:0000313" key="2">
    <source>
        <dbReference type="EMBL" id="KAF7259476.1"/>
    </source>
</evidence>
<accession>A0A8S9Z1V2</accession>
<feature type="compositionally biased region" description="Basic and acidic residues" evidence="1">
    <location>
        <begin position="326"/>
        <end position="343"/>
    </location>
</feature>
<name>A0A8S9Z1V2_9TREM</name>
<protein>
    <submittedName>
        <fullName evidence="2">Uncharacterized protein</fullName>
    </submittedName>
</protein>
<proteinExistence type="predicted"/>
<feature type="region of interest" description="Disordered" evidence="1">
    <location>
        <begin position="310"/>
        <end position="376"/>
    </location>
</feature>
<keyword evidence="3" id="KW-1185">Reference proteome</keyword>
<evidence type="ECO:0000313" key="3">
    <source>
        <dbReference type="Proteomes" id="UP000822476"/>
    </source>
</evidence>
<feature type="region of interest" description="Disordered" evidence="1">
    <location>
        <begin position="1"/>
        <end position="26"/>
    </location>
</feature>
<feature type="compositionally biased region" description="Pro residues" evidence="1">
    <location>
        <begin position="1"/>
        <end position="11"/>
    </location>
</feature>
<feature type="compositionally biased region" description="Polar residues" evidence="1">
    <location>
        <begin position="312"/>
        <end position="324"/>
    </location>
</feature>
<feature type="compositionally biased region" description="Polar residues" evidence="1">
    <location>
        <begin position="357"/>
        <end position="375"/>
    </location>
</feature>
<organism evidence="2 3">
    <name type="scientific">Paragonimus skrjabini miyazakii</name>
    <dbReference type="NCBI Taxonomy" id="59628"/>
    <lineage>
        <taxon>Eukaryota</taxon>
        <taxon>Metazoa</taxon>
        <taxon>Spiralia</taxon>
        <taxon>Lophotrochozoa</taxon>
        <taxon>Platyhelminthes</taxon>
        <taxon>Trematoda</taxon>
        <taxon>Digenea</taxon>
        <taxon>Plagiorchiida</taxon>
        <taxon>Troglotremata</taxon>
        <taxon>Troglotrematidae</taxon>
        <taxon>Paragonimus</taxon>
    </lineage>
</organism>
<comment type="caution">
    <text evidence="2">The sequence shown here is derived from an EMBL/GenBank/DDBJ whole genome shotgun (WGS) entry which is preliminary data.</text>
</comment>
<reference evidence="2" key="1">
    <citation type="submission" date="2019-07" db="EMBL/GenBank/DDBJ databases">
        <title>Annotation for the trematode Paragonimus miyazaki's.</title>
        <authorList>
            <person name="Choi Y.-J."/>
        </authorList>
    </citation>
    <scope>NUCLEOTIDE SEQUENCE</scope>
    <source>
        <strain evidence="2">Japan</strain>
    </source>
</reference>
<feature type="compositionally biased region" description="Polar residues" evidence="1">
    <location>
        <begin position="102"/>
        <end position="111"/>
    </location>
</feature>
<feature type="region of interest" description="Disordered" evidence="1">
    <location>
        <begin position="93"/>
        <end position="175"/>
    </location>
</feature>